<feature type="transmembrane region" description="Helical" evidence="7">
    <location>
        <begin position="105"/>
        <end position="123"/>
    </location>
</feature>
<feature type="transmembrane region" description="Helical" evidence="7">
    <location>
        <begin position="301"/>
        <end position="320"/>
    </location>
</feature>
<evidence type="ECO:0008006" key="10">
    <source>
        <dbReference type="Google" id="ProtNLM"/>
    </source>
</evidence>
<evidence type="ECO:0000313" key="8">
    <source>
        <dbReference type="EMBL" id="KUI73727.1"/>
    </source>
</evidence>
<feature type="transmembrane region" description="Helical" evidence="7">
    <location>
        <begin position="275"/>
        <end position="292"/>
    </location>
</feature>
<accession>A0A194WBK9</accession>
<dbReference type="Pfam" id="PF06609">
    <property type="entry name" value="TRI12"/>
    <property type="match status" value="1"/>
</dbReference>
<feature type="compositionally biased region" description="Gly residues" evidence="6">
    <location>
        <begin position="489"/>
        <end position="499"/>
    </location>
</feature>
<dbReference type="OrthoDB" id="4161376at2759"/>
<dbReference type="InterPro" id="IPR010573">
    <property type="entry name" value="MFS_Str1/Tri12-like"/>
</dbReference>
<evidence type="ECO:0000256" key="3">
    <source>
        <dbReference type="ARBA" id="ARBA00022692"/>
    </source>
</evidence>
<organism evidence="8 9">
    <name type="scientific">Cytospora mali</name>
    <name type="common">Apple Valsa canker fungus</name>
    <name type="synonym">Valsa mali</name>
    <dbReference type="NCBI Taxonomy" id="578113"/>
    <lineage>
        <taxon>Eukaryota</taxon>
        <taxon>Fungi</taxon>
        <taxon>Dikarya</taxon>
        <taxon>Ascomycota</taxon>
        <taxon>Pezizomycotina</taxon>
        <taxon>Sordariomycetes</taxon>
        <taxon>Sordariomycetidae</taxon>
        <taxon>Diaporthales</taxon>
        <taxon>Cytosporaceae</taxon>
        <taxon>Cytospora</taxon>
    </lineage>
</organism>
<dbReference type="GO" id="GO:0022857">
    <property type="term" value="F:transmembrane transporter activity"/>
    <property type="evidence" value="ECO:0007669"/>
    <property type="project" value="InterPro"/>
</dbReference>
<dbReference type="Pfam" id="PF07690">
    <property type="entry name" value="MFS_1"/>
    <property type="match status" value="1"/>
</dbReference>
<protein>
    <recommendedName>
        <fullName evidence="10">HC-toxin efflux carrier TOXA</fullName>
    </recommendedName>
</protein>
<feature type="transmembrane region" description="Helical" evidence="7">
    <location>
        <begin position="37"/>
        <end position="61"/>
    </location>
</feature>
<feature type="transmembrane region" description="Helical" evidence="7">
    <location>
        <begin position="178"/>
        <end position="201"/>
    </location>
</feature>
<feature type="transmembrane region" description="Helical" evidence="7">
    <location>
        <begin position="213"/>
        <end position="232"/>
    </location>
</feature>
<dbReference type="Proteomes" id="UP000078559">
    <property type="component" value="Chromosome 11"/>
</dbReference>
<proteinExistence type="predicted"/>
<sequence>MTPLSKIEEKSTPVSTVARSPHVLPTTERLSTARLLLVFYSLAIVVFVGAMDIVAMTVALPSIATDFQGSSSLYAWIPSSYLFAQCVTAPIWGRFSGFWGRKPPLLAASALAFIASLLTALAVNSPMPIVARTLHGVGTSGSLVLANLCQILPCIAAAFITIAVILKIDTKKIPFAAGVRSVDWLGIALISAGTTLFLVGLQSGGTLAPWSSLLPIALIVLGTLCLIAFGLAQWRVSARPLIPPSVFTQRSNAAALLVCFPILGTTSLQSGIWSLPLAIPFSVFCVGTGAFIKRTGHYVSVVRVGLGAMTLGCALFTTLIDVQDWARIACFQILAAVGIGLKFYAPLLALQAHLEPAVVAAGTSAFQFVRMLANAMSLVIGQSILQNAVGSQSGALRAAGVPGSVVSRMSGGDPVTVAEEIITGQRLGMSAAQAASVLSAVNFGFQRMWVFYAAVSGVSLLASFAISHAKQPDSAVAVTERQQREHEVGGGGSGRNSLD</sequence>
<dbReference type="InterPro" id="IPR036259">
    <property type="entry name" value="MFS_trans_sf"/>
</dbReference>
<feature type="transmembrane region" description="Helical" evidence="7">
    <location>
        <begin position="449"/>
        <end position="466"/>
    </location>
</feature>
<dbReference type="Gene3D" id="1.20.1720.10">
    <property type="entry name" value="Multidrug resistance protein D"/>
    <property type="match status" value="1"/>
</dbReference>
<dbReference type="SUPFAM" id="SSF103473">
    <property type="entry name" value="MFS general substrate transporter"/>
    <property type="match status" value="1"/>
</dbReference>
<reference evidence="8" key="1">
    <citation type="submission" date="2014-12" db="EMBL/GenBank/DDBJ databases">
        <title>Genome Sequence of Valsa Canker Pathogens Uncovers a Specific Adaption of Colonization on Woody Bark.</title>
        <authorList>
            <person name="Yin Z."/>
            <person name="Liu H."/>
            <person name="Gao X."/>
            <person name="Li Z."/>
            <person name="Song N."/>
            <person name="Ke X."/>
            <person name="Dai Q."/>
            <person name="Wu Y."/>
            <person name="Sun Y."/>
            <person name="Xu J.-R."/>
            <person name="Kang Z.K."/>
            <person name="Wang L."/>
            <person name="Huang L."/>
        </authorList>
    </citation>
    <scope>NUCLEOTIDE SEQUENCE [LARGE SCALE GENOMIC DNA]</scope>
    <source>
        <strain evidence="8">03-8</strain>
    </source>
</reference>
<dbReference type="AlphaFoldDB" id="A0A194WBK9"/>
<keyword evidence="9" id="KW-1185">Reference proteome</keyword>
<feature type="transmembrane region" description="Helical" evidence="7">
    <location>
        <begin position="143"/>
        <end position="166"/>
    </location>
</feature>
<feature type="transmembrane region" description="Helical" evidence="7">
    <location>
        <begin position="253"/>
        <end position="269"/>
    </location>
</feature>
<keyword evidence="5 7" id="KW-0472">Membrane</keyword>
<dbReference type="PANTHER" id="PTHR23501">
    <property type="entry name" value="MAJOR FACILITATOR SUPERFAMILY"/>
    <property type="match status" value="1"/>
</dbReference>
<dbReference type="GO" id="GO:0005886">
    <property type="term" value="C:plasma membrane"/>
    <property type="evidence" value="ECO:0007669"/>
    <property type="project" value="TreeGrafter"/>
</dbReference>
<keyword evidence="2" id="KW-0813">Transport</keyword>
<feature type="transmembrane region" description="Helical" evidence="7">
    <location>
        <begin position="73"/>
        <end position="93"/>
    </location>
</feature>
<name>A0A194WBK9_CYTMA</name>
<evidence type="ECO:0000256" key="6">
    <source>
        <dbReference type="SAM" id="MobiDB-lite"/>
    </source>
</evidence>
<keyword evidence="4 7" id="KW-1133">Transmembrane helix</keyword>
<evidence type="ECO:0000256" key="2">
    <source>
        <dbReference type="ARBA" id="ARBA00022448"/>
    </source>
</evidence>
<evidence type="ECO:0000256" key="1">
    <source>
        <dbReference type="ARBA" id="ARBA00004141"/>
    </source>
</evidence>
<feature type="transmembrane region" description="Helical" evidence="7">
    <location>
        <begin position="326"/>
        <end position="345"/>
    </location>
</feature>
<dbReference type="InterPro" id="IPR011701">
    <property type="entry name" value="MFS"/>
</dbReference>
<evidence type="ECO:0000313" key="9">
    <source>
        <dbReference type="Proteomes" id="UP000078559"/>
    </source>
</evidence>
<comment type="subcellular location">
    <subcellularLocation>
        <location evidence="1">Membrane</location>
        <topology evidence="1">Multi-pass membrane protein</topology>
    </subcellularLocation>
</comment>
<feature type="region of interest" description="Disordered" evidence="6">
    <location>
        <begin position="476"/>
        <end position="499"/>
    </location>
</feature>
<dbReference type="PANTHER" id="PTHR23501:SF195">
    <property type="entry name" value="PEP5"/>
    <property type="match status" value="1"/>
</dbReference>
<keyword evidence="3 7" id="KW-0812">Transmembrane</keyword>
<evidence type="ECO:0000256" key="7">
    <source>
        <dbReference type="SAM" id="Phobius"/>
    </source>
</evidence>
<dbReference type="EMBL" id="CM003108">
    <property type="protein sequence ID" value="KUI73727.1"/>
    <property type="molecule type" value="Genomic_DNA"/>
</dbReference>
<gene>
    <name evidence="8" type="ORF">VM1G_09324</name>
</gene>
<evidence type="ECO:0000256" key="4">
    <source>
        <dbReference type="ARBA" id="ARBA00022989"/>
    </source>
</evidence>
<evidence type="ECO:0000256" key="5">
    <source>
        <dbReference type="ARBA" id="ARBA00023136"/>
    </source>
</evidence>